<organism evidence="1 2">
    <name type="scientific">Ostreobium quekettii</name>
    <dbReference type="NCBI Taxonomy" id="121088"/>
    <lineage>
        <taxon>Eukaryota</taxon>
        <taxon>Viridiplantae</taxon>
        <taxon>Chlorophyta</taxon>
        <taxon>core chlorophytes</taxon>
        <taxon>Ulvophyceae</taxon>
        <taxon>TCBD clade</taxon>
        <taxon>Bryopsidales</taxon>
        <taxon>Ostreobineae</taxon>
        <taxon>Ostreobiaceae</taxon>
        <taxon>Ostreobium</taxon>
    </lineage>
</organism>
<name>A0A8S1IZ93_9CHLO</name>
<dbReference type="PANTHER" id="PTHR28080">
    <property type="entry name" value="PEROXISOMAL BIOGENESIS FACTOR 3"/>
    <property type="match status" value="1"/>
</dbReference>
<reference evidence="1" key="1">
    <citation type="submission" date="2020-12" db="EMBL/GenBank/DDBJ databases">
        <authorList>
            <person name="Iha C."/>
        </authorList>
    </citation>
    <scope>NUCLEOTIDE SEQUENCE</scope>
</reference>
<gene>
    <name evidence="1" type="ORF">OSTQU699_LOCUS4650</name>
</gene>
<dbReference type="PANTHER" id="PTHR28080:SF1">
    <property type="entry name" value="PEROXISOMAL BIOGENESIS FACTOR 3"/>
    <property type="match status" value="1"/>
</dbReference>
<comment type="caution">
    <text evidence="1">The sequence shown here is derived from an EMBL/GenBank/DDBJ whole genome shotgun (WGS) entry which is preliminary data.</text>
</comment>
<dbReference type="GO" id="GO:0005778">
    <property type="term" value="C:peroxisomal membrane"/>
    <property type="evidence" value="ECO:0007669"/>
    <property type="project" value="InterPro"/>
</dbReference>
<dbReference type="Pfam" id="PF04882">
    <property type="entry name" value="Peroxin-3"/>
    <property type="match status" value="1"/>
</dbReference>
<evidence type="ECO:0000313" key="1">
    <source>
        <dbReference type="EMBL" id="CAD7699291.1"/>
    </source>
</evidence>
<dbReference type="GO" id="GO:0030674">
    <property type="term" value="F:protein-macromolecule adaptor activity"/>
    <property type="evidence" value="ECO:0007669"/>
    <property type="project" value="TreeGrafter"/>
</dbReference>
<keyword evidence="2" id="KW-1185">Reference proteome</keyword>
<sequence length="412" mass="46958">MMTPFVVRPYGHGDIVMRNFLWKGKCCFALYRKYWSEEDVANGTWLDDWERHKHDCVSEEFQGREDECVRLHFQNIQEIADRIHWPRVLPKIREAVYKAADVDSITQEVKKARSLRSSCSPVRQASVTKVEKELWMQLEIASFGRLIACCWLVPLHFLITRVFLSIIGRQMYLDCAVDSIHKSLSAPARQRNPVPPRFTNECQERALFCMTALPDLSLQELLPHMKSAVDENVKNIEFSELISGEAFLKLVSDMQQKMEEQLASHNWASAFETEYIETLEARVVHPAQWHPHSLQETKLIKDVINEVVEVVGSKRFAACLLDCVRCYTQCLANTVLEVMQGQTGNGQASGSSSPQAQSLPFVKCLSVANRISKKCLEKDTPKALVMGTLGVVHELCVDVYTSGVTPQQDRWP</sequence>
<dbReference type="EMBL" id="CAJHUC010000987">
    <property type="protein sequence ID" value="CAD7699291.1"/>
    <property type="molecule type" value="Genomic_DNA"/>
</dbReference>
<accession>A0A8S1IZ93</accession>
<dbReference type="OrthoDB" id="45930at2759"/>
<protein>
    <submittedName>
        <fullName evidence="1">Uncharacterized protein</fullName>
    </submittedName>
</protein>
<dbReference type="GO" id="GO:0045046">
    <property type="term" value="P:protein import into peroxisome membrane"/>
    <property type="evidence" value="ECO:0007669"/>
    <property type="project" value="TreeGrafter"/>
</dbReference>
<evidence type="ECO:0000313" key="2">
    <source>
        <dbReference type="Proteomes" id="UP000708148"/>
    </source>
</evidence>
<dbReference type="AlphaFoldDB" id="A0A8S1IZ93"/>
<dbReference type="InterPro" id="IPR006966">
    <property type="entry name" value="Peroxin-3"/>
</dbReference>
<proteinExistence type="predicted"/>
<dbReference type="Proteomes" id="UP000708148">
    <property type="component" value="Unassembled WGS sequence"/>
</dbReference>